<name>A0A5B2TCC8_9PROT</name>
<dbReference type="InterPro" id="IPR012347">
    <property type="entry name" value="Ferritin-like"/>
</dbReference>
<evidence type="ECO:0000313" key="1">
    <source>
        <dbReference type="EMBL" id="KAA2211450.1"/>
    </source>
</evidence>
<dbReference type="InterPro" id="IPR009078">
    <property type="entry name" value="Ferritin-like_SF"/>
</dbReference>
<evidence type="ECO:0000313" key="2">
    <source>
        <dbReference type="Proteomes" id="UP000322110"/>
    </source>
</evidence>
<protein>
    <submittedName>
        <fullName evidence="1">Ferritin family protein</fullName>
    </submittedName>
</protein>
<proteinExistence type="predicted"/>
<dbReference type="Gene3D" id="1.20.1260.10">
    <property type="match status" value="1"/>
</dbReference>
<dbReference type="CDD" id="cd01045">
    <property type="entry name" value="Ferritin_like_AB"/>
    <property type="match status" value="1"/>
</dbReference>
<accession>A0A5B2TCC8</accession>
<dbReference type="RefSeq" id="WP_149814103.1">
    <property type="nucleotide sequence ID" value="NZ_VUKA01000026.1"/>
</dbReference>
<comment type="caution">
    <text evidence="1">The sequence shown here is derived from an EMBL/GenBank/DDBJ whole genome shotgun (WGS) entry which is preliminary data.</text>
</comment>
<dbReference type="Proteomes" id="UP000322110">
    <property type="component" value="Unassembled WGS sequence"/>
</dbReference>
<sequence length="296" mass="32549">MLLLKSEPPAAVHSLAELLAIAEAMDKNVERRYADLADHMAATSRKKLAELFHNLAAEKRNHANHVRRWSSDLIGAVPDSSNLQWNPSEAFDDEEARNAASSRLVSPYSVFSMAVRDEERFFAFWSYVAAHTDEPAVQAAAEHMAREGLQRTALLRQERRRAFHAEGRGGADTPAPQRLASKAVEAERLLAKLLPALARQQRKASTEIKRLAEEALEMAQDASSLAGAEGIMAVEAAPAEHSTALGEMVRLSEQAAEAYLEAADLAQDEAMVRRLQALAGRAISRLSLLRQLPEEQ</sequence>
<dbReference type="OrthoDB" id="6057955at2"/>
<gene>
    <name evidence="1" type="ORF">F0Q34_19980</name>
</gene>
<organism evidence="1 2">
    <name type="scientific">Teichococcus oryzae</name>
    <dbReference type="NCBI Taxonomy" id="1608942"/>
    <lineage>
        <taxon>Bacteria</taxon>
        <taxon>Pseudomonadati</taxon>
        <taxon>Pseudomonadota</taxon>
        <taxon>Alphaproteobacteria</taxon>
        <taxon>Acetobacterales</taxon>
        <taxon>Roseomonadaceae</taxon>
        <taxon>Roseomonas</taxon>
    </lineage>
</organism>
<keyword evidence="2" id="KW-1185">Reference proteome</keyword>
<reference evidence="1 2" key="1">
    <citation type="journal article" date="2015" name="Int. J. Syst. Evol. Microbiol.">
        <title>Roseomonas oryzae sp. nov., isolated from paddy rhizosphere soil.</title>
        <authorList>
            <person name="Ramaprasad E.V."/>
            <person name="Sasikala Ch."/>
            <person name="Ramana Ch.V."/>
        </authorList>
    </citation>
    <scope>NUCLEOTIDE SEQUENCE [LARGE SCALE GENOMIC DNA]</scope>
    <source>
        <strain evidence="1 2">KCTC 42542</strain>
    </source>
</reference>
<dbReference type="AlphaFoldDB" id="A0A5B2TCC8"/>
<dbReference type="EMBL" id="VUKA01000026">
    <property type="protein sequence ID" value="KAA2211450.1"/>
    <property type="molecule type" value="Genomic_DNA"/>
</dbReference>
<dbReference type="SUPFAM" id="SSF47240">
    <property type="entry name" value="Ferritin-like"/>
    <property type="match status" value="1"/>
</dbReference>